<evidence type="ECO:0000313" key="1">
    <source>
        <dbReference type="EMBL" id="GEX15418.1"/>
    </source>
</evidence>
<proteinExistence type="predicted"/>
<reference evidence="1" key="1">
    <citation type="journal article" date="2019" name="Sci. Rep.">
        <title>Draft genome of Tanacetum cinerariifolium, the natural source of mosquito coil.</title>
        <authorList>
            <person name="Yamashiro T."/>
            <person name="Shiraishi A."/>
            <person name="Satake H."/>
            <person name="Nakayama K."/>
        </authorList>
    </citation>
    <scope>NUCLEOTIDE SEQUENCE</scope>
</reference>
<accession>A0A699H2D7</accession>
<comment type="caution">
    <text evidence="1">The sequence shown here is derived from an EMBL/GenBank/DDBJ whole genome shotgun (WGS) entry which is preliminary data.</text>
</comment>
<dbReference type="AlphaFoldDB" id="A0A699H2D7"/>
<dbReference type="EMBL" id="BKCJ010092387">
    <property type="protein sequence ID" value="GEX15418.1"/>
    <property type="molecule type" value="Genomic_DNA"/>
</dbReference>
<organism evidence="1">
    <name type="scientific">Tanacetum cinerariifolium</name>
    <name type="common">Dalmatian daisy</name>
    <name type="synonym">Chrysanthemum cinerariifolium</name>
    <dbReference type="NCBI Taxonomy" id="118510"/>
    <lineage>
        <taxon>Eukaryota</taxon>
        <taxon>Viridiplantae</taxon>
        <taxon>Streptophyta</taxon>
        <taxon>Embryophyta</taxon>
        <taxon>Tracheophyta</taxon>
        <taxon>Spermatophyta</taxon>
        <taxon>Magnoliopsida</taxon>
        <taxon>eudicotyledons</taxon>
        <taxon>Gunneridae</taxon>
        <taxon>Pentapetalae</taxon>
        <taxon>asterids</taxon>
        <taxon>campanulids</taxon>
        <taxon>Asterales</taxon>
        <taxon>Asteraceae</taxon>
        <taxon>Asteroideae</taxon>
        <taxon>Anthemideae</taxon>
        <taxon>Anthemidinae</taxon>
        <taxon>Tanacetum</taxon>
    </lineage>
</organism>
<name>A0A699H2D7_TANCI</name>
<protein>
    <submittedName>
        <fullName evidence="1">Uncharacterized protein</fullName>
    </submittedName>
</protein>
<sequence length="283" mass="31320">MKYCENEDDSFMNLETEYPAIVFDDTSDAALSCEPTRQFILALGLHTEEKMAKIEVGAYWSVSERVIPDKGGLRDYWMKISSGRDFLGLAPSYVFIGDHVRRLCHRMIACSISGKGQAPKKETGVNLFYFHNMDLGTANVPYLLAQYLFTHAEGRKSEARLSRGHFIGRLAAHFGLVSDQGLRGLLVAAAAGALGAAEDASTAFEGAQAVLEPVQAPQLPPPAPQHRNTSQRIKKIKEEMHKLWQSVVGLRGVVESSITKQTRVFTWMISCMTQLMDANGCTY</sequence>
<gene>
    <name evidence="1" type="ORF">Tci_287393</name>
</gene>